<organism evidence="2 3">
    <name type="scientific">Salinicola acroporae</name>
    <dbReference type="NCBI Taxonomy" id="1541440"/>
    <lineage>
        <taxon>Bacteria</taxon>
        <taxon>Pseudomonadati</taxon>
        <taxon>Pseudomonadota</taxon>
        <taxon>Gammaproteobacteria</taxon>
        <taxon>Oceanospirillales</taxon>
        <taxon>Halomonadaceae</taxon>
        <taxon>Salinicola</taxon>
    </lineage>
</organism>
<sequence length="439" mass="48696">MRPECMDPVDAFVHDDGSPGAETQNWLQMLPGTVYVTDSAWWLGELRFVGDSIATLSHRPVEDHRSRPELWLAQIPEPERLVVLEQLQQALTQGSPAIRLSYVIDRPDGSRCTIDDSVNIQRDASGAAVTLVGLLQPRVVAVAENDGPSLPSLLDHCGDVFMALDEDLDCHYAAGDTQGALGVASESLLSSSLFALMAPEDGSRIRRLLVEMAASASSSLVELRLRHRDGDYRWFEIHFSPYPLPLTPTSEPSAMPGWIAVARNITQRRQQSLQWDAYTATDELTSALNREPFMGLLRHALSNGEVGARFTLIVFDVDRFEDINQAWGREGGDLVLSCIGEMCRAMLRERFSFGRLGEDTFALLMSGKSLQETATIAERLRGRFASTRVEFHGHWLSFSVSLGVAERRDGESAETMLVRAEAGMRDAKRRGRDRVQQAP</sequence>
<dbReference type="InterPro" id="IPR035965">
    <property type="entry name" value="PAS-like_dom_sf"/>
</dbReference>
<comment type="caution">
    <text evidence="2">The sequence shown here is derived from an EMBL/GenBank/DDBJ whole genome shotgun (WGS) entry which is preliminary data.</text>
</comment>
<keyword evidence="3" id="KW-1185">Reference proteome</keyword>
<dbReference type="Gene3D" id="3.30.450.20">
    <property type="entry name" value="PAS domain"/>
    <property type="match status" value="2"/>
</dbReference>
<feature type="domain" description="GGDEF" evidence="1">
    <location>
        <begin position="308"/>
        <end position="439"/>
    </location>
</feature>
<accession>A0ABT6I3F3</accession>
<evidence type="ECO:0000259" key="1">
    <source>
        <dbReference type="PROSITE" id="PS50887"/>
    </source>
</evidence>
<dbReference type="Pfam" id="PF08448">
    <property type="entry name" value="PAS_4"/>
    <property type="match status" value="1"/>
</dbReference>
<dbReference type="InterPro" id="IPR000014">
    <property type="entry name" value="PAS"/>
</dbReference>
<dbReference type="EMBL" id="PGFS01000001">
    <property type="protein sequence ID" value="MDH4572212.1"/>
    <property type="molecule type" value="Genomic_DNA"/>
</dbReference>
<dbReference type="InterPro" id="IPR052155">
    <property type="entry name" value="Biofilm_reg_signaling"/>
</dbReference>
<dbReference type="PANTHER" id="PTHR44757:SF2">
    <property type="entry name" value="BIOFILM ARCHITECTURE MAINTENANCE PROTEIN MBAA"/>
    <property type="match status" value="1"/>
</dbReference>
<dbReference type="InterPro" id="IPR000160">
    <property type="entry name" value="GGDEF_dom"/>
</dbReference>
<evidence type="ECO:0000313" key="2">
    <source>
        <dbReference type="EMBL" id="MDH4572212.1"/>
    </source>
</evidence>
<dbReference type="PROSITE" id="PS50887">
    <property type="entry name" value="GGDEF"/>
    <property type="match status" value="1"/>
</dbReference>
<reference evidence="2" key="1">
    <citation type="journal article" date="2015" name="Antonie Van Leeuwenhoek">
        <title>Comparative 16S rRNA signatures and multilocus sequence analysis for the genus Salinicola and description of Salinicola acroporae sp. nov., isolated from coral Acropora digitifera.</title>
        <authorList>
            <person name="Lepcha R.T."/>
            <person name="Poddar A."/>
            <person name="Schumann P."/>
            <person name="Das S.K."/>
        </authorList>
    </citation>
    <scope>NUCLEOTIDE SEQUENCE</scope>
    <source>
        <strain evidence="2">S4-41</strain>
    </source>
</reference>
<dbReference type="PANTHER" id="PTHR44757">
    <property type="entry name" value="DIGUANYLATE CYCLASE DGCP"/>
    <property type="match status" value="1"/>
</dbReference>
<dbReference type="CDD" id="cd01949">
    <property type="entry name" value="GGDEF"/>
    <property type="match status" value="1"/>
</dbReference>
<evidence type="ECO:0000313" key="3">
    <source>
        <dbReference type="Proteomes" id="UP001162135"/>
    </source>
</evidence>
<dbReference type="SUPFAM" id="SSF55785">
    <property type="entry name" value="PYP-like sensor domain (PAS domain)"/>
    <property type="match status" value="2"/>
</dbReference>
<dbReference type="Proteomes" id="UP001162135">
    <property type="component" value="Unassembled WGS sequence"/>
</dbReference>
<reference evidence="2" key="2">
    <citation type="submission" date="2017-11" db="EMBL/GenBank/DDBJ databases">
        <authorList>
            <person name="Das S.K."/>
        </authorList>
    </citation>
    <scope>NUCLEOTIDE SEQUENCE</scope>
    <source>
        <strain evidence="2">S4-41</strain>
    </source>
</reference>
<dbReference type="Pfam" id="PF00990">
    <property type="entry name" value="GGDEF"/>
    <property type="match status" value="1"/>
</dbReference>
<gene>
    <name evidence="2" type="ORF">CUR86_06880</name>
</gene>
<dbReference type="CDD" id="cd00130">
    <property type="entry name" value="PAS"/>
    <property type="match status" value="1"/>
</dbReference>
<dbReference type="InterPro" id="IPR013656">
    <property type="entry name" value="PAS_4"/>
</dbReference>
<name>A0ABT6I3F3_9GAMM</name>
<dbReference type="Gene3D" id="3.30.70.270">
    <property type="match status" value="1"/>
</dbReference>
<dbReference type="InterPro" id="IPR029787">
    <property type="entry name" value="Nucleotide_cyclase"/>
</dbReference>
<dbReference type="NCBIfam" id="TIGR00254">
    <property type="entry name" value="GGDEF"/>
    <property type="match status" value="1"/>
</dbReference>
<protein>
    <recommendedName>
        <fullName evidence="1">GGDEF domain-containing protein</fullName>
    </recommendedName>
</protein>
<dbReference type="InterPro" id="IPR043128">
    <property type="entry name" value="Rev_trsase/Diguanyl_cyclase"/>
</dbReference>
<dbReference type="SMART" id="SM00267">
    <property type="entry name" value="GGDEF"/>
    <property type="match status" value="1"/>
</dbReference>
<proteinExistence type="predicted"/>
<dbReference type="SUPFAM" id="SSF55073">
    <property type="entry name" value="Nucleotide cyclase"/>
    <property type="match status" value="1"/>
</dbReference>